<accession>A0A2S0HU66</accession>
<keyword evidence="1" id="KW-0472">Membrane</keyword>
<organism evidence="3 4">
    <name type="scientific">Pukyongia salina</name>
    <dbReference type="NCBI Taxonomy" id="2094025"/>
    <lineage>
        <taxon>Bacteria</taxon>
        <taxon>Pseudomonadati</taxon>
        <taxon>Bacteroidota</taxon>
        <taxon>Flavobacteriia</taxon>
        <taxon>Flavobacteriales</taxon>
        <taxon>Flavobacteriaceae</taxon>
        <taxon>Pukyongia</taxon>
    </lineage>
</organism>
<dbReference type="AlphaFoldDB" id="A0A2S0HU66"/>
<evidence type="ECO:0000313" key="4">
    <source>
        <dbReference type="Proteomes" id="UP000238442"/>
    </source>
</evidence>
<dbReference type="GO" id="GO:0008757">
    <property type="term" value="F:S-adenosylmethionine-dependent methyltransferase activity"/>
    <property type="evidence" value="ECO:0007669"/>
    <property type="project" value="InterPro"/>
</dbReference>
<proteinExistence type="predicted"/>
<evidence type="ECO:0000256" key="1">
    <source>
        <dbReference type="SAM" id="Phobius"/>
    </source>
</evidence>
<feature type="transmembrane region" description="Helical" evidence="1">
    <location>
        <begin position="45"/>
        <end position="67"/>
    </location>
</feature>
<dbReference type="InterPro" id="IPR013216">
    <property type="entry name" value="Methyltransf_11"/>
</dbReference>
<dbReference type="SUPFAM" id="SSF53335">
    <property type="entry name" value="S-adenosyl-L-methionine-dependent methyltransferases"/>
    <property type="match status" value="1"/>
</dbReference>
<dbReference type="Gene3D" id="3.40.50.150">
    <property type="entry name" value="Vaccinia Virus protein VP39"/>
    <property type="match status" value="1"/>
</dbReference>
<reference evidence="3 4" key="1">
    <citation type="submission" date="2018-02" db="EMBL/GenBank/DDBJ databases">
        <title>Genomic analysis of the strain RR4-38 isolated from a seawater recirculating aquaculture system.</title>
        <authorList>
            <person name="Kim Y.-S."/>
            <person name="Jang Y.H."/>
            <person name="Kim K.-H."/>
        </authorList>
    </citation>
    <scope>NUCLEOTIDE SEQUENCE [LARGE SCALE GENOMIC DNA]</scope>
    <source>
        <strain evidence="3 4">RR4-38</strain>
    </source>
</reference>
<keyword evidence="1" id="KW-0812">Transmembrane</keyword>
<dbReference type="GO" id="GO:0032259">
    <property type="term" value="P:methylation"/>
    <property type="evidence" value="ECO:0007669"/>
    <property type="project" value="UniProtKB-KW"/>
</dbReference>
<dbReference type="RefSeq" id="WP_105214743.1">
    <property type="nucleotide sequence ID" value="NZ_CP027062.1"/>
</dbReference>
<protein>
    <submittedName>
        <fullName evidence="3">Methyltransferase</fullName>
    </submittedName>
</protein>
<feature type="transmembrane region" description="Helical" evidence="1">
    <location>
        <begin position="21"/>
        <end position="39"/>
    </location>
</feature>
<dbReference type="KEGG" id="aue:C5O00_02770"/>
<dbReference type="OrthoDB" id="9810615at2"/>
<evidence type="ECO:0000259" key="2">
    <source>
        <dbReference type="Pfam" id="PF08241"/>
    </source>
</evidence>
<keyword evidence="3" id="KW-0808">Transferase</keyword>
<dbReference type="Proteomes" id="UP000238442">
    <property type="component" value="Chromosome"/>
</dbReference>
<sequence length="246" mass="28896">MAGIRKPYQGVWNIIRFNRHFYIFYFLVVILLFVTLRLLWGGSLAAWICVLISLPVAISLLISHWVYDRSDLYLLSWLDTLVIKPGDTLVNINAGFDETSETIRQKYPQARMEVFDFYNETRHTEPSIRRARRAYPPYPGTRIISTSKIPLDDHVADFVFLILSAHEIRKEQERLEFFREVRRVTKPMGRVVVVEHLRDGANFLAYTIGAFHFFSKNNWMLVFREAGFKIEKVIKTTPFISTFILK</sequence>
<keyword evidence="4" id="KW-1185">Reference proteome</keyword>
<evidence type="ECO:0000313" key="3">
    <source>
        <dbReference type="EMBL" id="AVI50148.1"/>
    </source>
</evidence>
<dbReference type="InterPro" id="IPR029063">
    <property type="entry name" value="SAM-dependent_MTases_sf"/>
</dbReference>
<name>A0A2S0HU66_9FLAO</name>
<feature type="domain" description="Methyltransferase type 11" evidence="2">
    <location>
        <begin position="128"/>
        <end position="193"/>
    </location>
</feature>
<keyword evidence="3" id="KW-0489">Methyltransferase</keyword>
<dbReference type="Pfam" id="PF08241">
    <property type="entry name" value="Methyltransf_11"/>
    <property type="match status" value="1"/>
</dbReference>
<keyword evidence="1" id="KW-1133">Transmembrane helix</keyword>
<gene>
    <name evidence="3" type="ORF">C5O00_02770</name>
</gene>
<dbReference type="EMBL" id="CP027062">
    <property type="protein sequence ID" value="AVI50148.1"/>
    <property type="molecule type" value="Genomic_DNA"/>
</dbReference>